<comment type="caution">
    <text evidence="1">The sequence shown here is derived from an EMBL/GenBank/DDBJ whole genome shotgun (WGS) entry which is preliminary data.</text>
</comment>
<proteinExistence type="predicted"/>
<dbReference type="EMBL" id="LAZR01065198">
    <property type="protein sequence ID" value="KKK56026.1"/>
    <property type="molecule type" value="Genomic_DNA"/>
</dbReference>
<evidence type="ECO:0000313" key="1">
    <source>
        <dbReference type="EMBL" id="KKK56026.1"/>
    </source>
</evidence>
<organism evidence="1">
    <name type="scientific">marine sediment metagenome</name>
    <dbReference type="NCBI Taxonomy" id="412755"/>
    <lineage>
        <taxon>unclassified sequences</taxon>
        <taxon>metagenomes</taxon>
        <taxon>ecological metagenomes</taxon>
    </lineage>
</organism>
<name>A0A0F8Z7E4_9ZZZZ</name>
<dbReference type="AlphaFoldDB" id="A0A0F8Z7E4"/>
<accession>A0A0F8Z7E4</accession>
<reference evidence="1" key="1">
    <citation type="journal article" date="2015" name="Nature">
        <title>Complex archaea that bridge the gap between prokaryotes and eukaryotes.</title>
        <authorList>
            <person name="Spang A."/>
            <person name="Saw J.H."/>
            <person name="Jorgensen S.L."/>
            <person name="Zaremba-Niedzwiedzka K."/>
            <person name="Martijn J."/>
            <person name="Lind A.E."/>
            <person name="van Eijk R."/>
            <person name="Schleper C."/>
            <person name="Guy L."/>
            <person name="Ettema T.J."/>
        </authorList>
    </citation>
    <scope>NUCLEOTIDE SEQUENCE</scope>
</reference>
<gene>
    <name evidence="1" type="ORF">LCGC14_3068660</name>
</gene>
<protein>
    <submittedName>
        <fullName evidence="1">Uncharacterized protein</fullName>
    </submittedName>
</protein>
<sequence>MPNFGGERPAILSSIMIARYTSPGVYGTPILMGDSMRMLVDAQADTDEMKSDGYLAHGLTVVTHAMVEFSGGGIEFDILTVLNGETTASSGSTPNIEETMIQSVGLDLPYFGVVGRALGEDGGDIHLGMYRCKLDKPAAYELRQNEFVLSEFTAKAFREVFGAVNKIGRYRQHETVTAVELTNFLSV</sequence>